<keyword evidence="2" id="KW-1185">Reference proteome</keyword>
<sequence>MGRGRTTIGTVIACLVKLQIDYGRPIKVLVDDVNHEELDSDSSSEKEAGGIGAAFGIDNTRLFDNGVECRDALDAIIDRCSALLNIRQTVLFNQQHFKPKVKNVALKRGAEYLEQYLRLSAFAAYLRSEALDGFYGQGEPRMMTFKSRLCQRPEVQAIKWSIRSKPAQFFTVHINPSSLY</sequence>
<name>A0AAD9ZZV3_9ROSI</name>
<evidence type="ECO:0000313" key="2">
    <source>
        <dbReference type="Proteomes" id="UP001281410"/>
    </source>
</evidence>
<proteinExistence type="predicted"/>
<protein>
    <submittedName>
        <fullName evidence="1">Uncharacterized protein</fullName>
    </submittedName>
</protein>
<dbReference type="EMBL" id="JANJYJ010000007">
    <property type="protein sequence ID" value="KAK3197849.1"/>
    <property type="molecule type" value="Genomic_DNA"/>
</dbReference>
<reference evidence="1" key="1">
    <citation type="journal article" date="2023" name="Plant J.">
        <title>Genome sequences and population genomics provide insights into the demographic history, inbreeding, and mutation load of two 'living fossil' tree species of Dipteronia.</title>
        <authorList>
            <person name="Feng Y."/>
            <person name="Comes H.P."/>
            <person name="Chen J."/>
            <person name="Zhu S."/>
            <person name="Lu R."/>
            <person name="Zhang X."/>
            <person name="Li P."/>
            <person name="Qiu J."/>
            <person name="Olsen K.M."/>
            <person name="Qiu Y."/>
        </authorList>
    </citation>
    <scope>NUCLEOTIDE SEQUENCE</scope>
    <source>
        <strain evidence="1">NBL</strain>
    </source>
</reference>
<organism evidence="1 2">
    <name type="scientific">Dipteronia sinensis</name>
    <dbReference type="NCBI Taxonomy" id="43782"/>
    <lineage>
        <taxon>Eukaryota</taxon>
        <taxon>Viridiplantae</taxon>
        <taxon>Streptophyta</taxon>
        <taxon>Embryophyta</taxon>
        <taxon>Tracheophyta</taxon>
        <taxon>Spermatophyta</taxon>
        <taxon>Magnoliopsida</taxon>
        <taxon>eudicotyledons</taxon>
        <taxon>Gunneridae</taxon>
        <taxon>Pentapetalae</taxon>
        <taxon>rosids</taxon>
        <taxon>malvids</taxon>
        <taxon>Sapindales</taxon>
        <taxon>Sapindaceae</taxon>
        <taxon>Hippocastanoideae</taxon>
        <taxon>Acereae</taxon>
        <taxon>Dipteronia</taxon>
    </lineage>
</organism>
<dbReference type="Proteomes" id="UP001281410">
    <property type="component" value="Unassembled WGS sequence"/>
</dbReference>
<gene>
    <name evidence="1" type="ORF">Dsin_021264</name>
</gene>
<evidence type="ECO:0000313" key="1">
    <source>
        <dbReference type="EMBL" id="KAK3197849.1"/>
    </source>
</evidence>
<accession>A0AAD9ZZV3</accession>
<comment type="caution">
    <text evidence="1">The sequence shown here is derived from an EMBL/GenBank/DDBJ whole genome shotgun (WGS) entry which is preliminary data.</text>
</comment>
<dbReference type="AlphaFoldDB" id="A0AAD9ZZV3"/>